<dbReference type="Pfam" id="PF05742">
    <property type="entry name" value="TANGO2"/>
    <property type="match status" value="2"/>
</dbReference>
<gene>
    <name evidence="2" type="ORF">BS47DRAFT_1366016</name>
</gene>
<evidence type="ECO:0008006" key="4">
    <source>
        <dbReference type="Google" id="ProtNLM"/>
    </source>
</evidence>
<sequence>MCIGFWALDDPLYSLILCANRDEFLDRPTLPAAFHDFLAVSATTPDSDAAGVIDAGGKRKEGSILSGIDIKAGGTWLGINKRGRVAMITNVYEPVVTRTVSRGLLTSSFLKQQSDWNTLTQYIGYAQSLGPGDGPLDVGGFNLVVFEPYTSPTSQPAVPGGQLSEEVILSYEAALVTNSGGGRRITSRPIGRLIPGPTMEEGPVGNGGEEDSESRCGGISNAIDGSAVDAMGSSEPWTKLSQGRKLFSEILAKHHHDHDHTMGMPVTSTASPSEMNDEENERLAEDLFALLGTTSIPQPHTQHDRRNSIFIPPSPTPASAFYGTRLSTVILVRRHSRDVLFIERDRSGTIPHDYNDNGGGSGSPVSMPVIYNPQTAKLTQRTFRFQVEA</sequence>
<accession>A0A9P6DMU7</accession>
<proteinExistence type="predicted"/>
<evidence type="ECO:0000256" key="1">
    <source>
        <dbReference type="SAM" id="MobiDB-lite"/>
    </source>
</evidence>
<dbReference type="Proteomes" id="UP000886523">
    <property type="component" value="Unassembled WGS sequence"/>
</dbReference>
<name>A0A9P6DMU7_9AGAM</name>
<dbReference type="GO" id="GO:0005794">
    <property type="term" value="C:Golgi apparatus"/>
    <property type="evidence" value="ECO:0007669"/>
    <property type="project" value="TreeGrafter"/>
</dbReference>
<dbReference type="OrthoDB" id="191601at2759"/>
<feature type="region of interest" description="Disordered" evidence="1">
    <location>
        <begin position="186"/>
        <end position="215"/>
    </location>
</feature>
<dbReference type="AlphaFoldDB" id="A0A9P6DMU7"/>
<protein>
    <recommendedName>
        <fullName evidence="4">DUF833-domain-containing protein</fullName>
    </recommendedName>
</protein>
<dbReference type="InterPro" id="IPR008551">
    <property type="entry name" value="TANGO2"/>
</dbReference>
<dbReference type="GO" id="GO:0007030">
    <property type="term" value="P:Golgi organization"/>
    <property type="evidence" value="ECO:0007669"/>
    <property type="project" value="TreeGrafter"/>
</dbReference>
<reference evidence="2" key="1">
    <citation type="journal article" date="2020" name="Nat. Commun.">
        <title>Large-scale genome sequencing of mycorrhizal fungi provides insights into the early evolution of symbiotic traits.</title>
        <authorList>
            <person name="Miyauchi S."/>
            <person name="Kiss E."/>
            <person name="Kuo A."/>
            <person name="Drula E."/>
            <person name="Kohler A."/>
            <person name="Sanchez-Garcia M."/>
            <person name="Morin E."/>
            <person name="Andreopoulos B."/>
            <person name="Barry K.W."/>
            <person name="Bonito G."/>
            <person name="Buee M."/>
            <person name="Carver A."/>
            <person name="Chen C."/>
            <person name="Cichocki N."/>
            <person name="Clum A."/>
            <person name="Culley D."/>
            <person name="Crous P.W."/>
            <person name="Fauchery L."/>
            <person name="Girlanda M."/>
            <person name="Hayes R.D."/>
            <person name="Keri Z."/>
            <person name="LaButti K."/>
            <person name="Lipzen A."/>
            <person name="Lombard V."/>
            <person name="Magnuson J."/>
            <person name="Maillard F."/>
            <person name="Murat C."/>
            <person name="Nolan M."/>
            <person name="Ohm R.A."/>
            <person name="Pangilinan J."/>
            <person name="Pereira M.F."/>
            <person name="Perotto S."/>
            <person name="Peter M."/>
            <person name="Pfister S."/>
            <person name="Riley R."/>
            <person name="Sitrit Y."/>
            <person name="Stielow J.B."/>
            <person name="Szollosi G."/>
            <person name="Zifcakova L."/>
            <person name="Stursova M."/>
            <person name="Spatafora J.W."/>
            <person name="Tedersoo L."/>
            <person name="Vaario L.M."/>
            <person name="Yamada A."/>
            <person name="Yan M."/>
            <person name="Wang P."/>
            <person name="Xu J."/>
            <person name="Bruns T."/>
            <person name="Baldrian P."/>
            <person name="Vilgalys R."/>
            <person name="Dunand C."/>
            <person name="Henrissat B."/>
            <person name="Grigoriev I.V."/>
            <person name="Hibbett D."/>
            <person name="Nagy L.G."/>
            <person name="Martin F.M."/>
        </authorList>
    </citation>
    <scope>NUCLEOTIDE SEQUENCE</scope>
    <source>
        <strain evidence="2">UP504</strain>
    </source>
</reference>
<keyword evidence="3" id="KW-1185">Reference proteome</keyword>
<dbReference type="PANTHER" id="PTHR17985">
    <property type="entry name" value="SER/THR-RICH PROTEIN T10 IN DGCR REGION"/>
    <property type="match status" value="1"/>
</dbReference>
<evidence type="ECO:0000313" key="2">
    <source>
        <dbReference type="EMBL" id="KAF9508311.1"/>
    </source>
</evidence>
<comment type="caution">
    <text evidence="2">The sequence shown here is derived from an EMBL/GenBank/DDBJ whole genome shotgun (WGS) entry which is preliminary data.</text>
</comment>
<dbReference type="PANTHER" id="PTHR17985:SF8">
    <property type="entry name" value="TRANSPORT AND GOLGI ORGANIZATION PROTEIN 2 HOMOLOG"/>
    <property type="match status" value="1"/>
</dbReference>
<organism evidence="2 3">
    <name type="scientific">Hydnum rufescens UP504</name>
    <dbReference type="NCBI Taxonomy" id="1448309"/>
    <lineage>
        <taxon>Eukaryota</taxon>
        <taxon>Fungi</taxon>
        <taxon>Dikarya</taxon>
        <taxon>Basidiomycota</taxon>
        <taxon>Agaricomycotina</taxon>
        <taxon>Agaricomycetes</taxon>
        <taxon>Cantharellales</taxon>
        <taxon>Hydnaceae</taxon>
        <taxon>Hydnum</taxon>
    </lineage>
</organism>
<dbReference type="EMBL" id="MU129061">
    <property type="protein sequence ID" value="KAF9508311.1"/>
    <property type="molecule type" value="Genomic_DNA"/>
</dbReference>
<dbReference type="GO" id="GO:0009306">
    <property type="term" value="P:protein secretion"/>
    <property type="evidence" value="ECO:0007669"/>
    <property type="project" value="TreeGrafter"/>
</dbReference>
<evidence type="ECO:0000313" key="3">
    <source>
        <dbReference type="Proteomes" id="UP000886523"/>
    </source>
</evidence>